<comment type="caution">
    <text evidence="3">The sequence shown here is derived from an EMBL/GenBank/DDBJ whole genome shotgun (WGS) entry which is preliminary data.</text>
</comment>
<evidence type="ECO:0000313" key="4">
    <source>
        <dbReference type="Proteomes" id="UP000215596"/>
    </source>
</evidence>
<sequence>MSDIKMYCLICRRIVKVAEGGEVFKTGFYRYHTPMGICVACQQKNRLPGGDSEEHQGKGNVQLQEPL</sequence>
<dbReference type="Proteomes" id="UP000215596">
    <property type="component" value="Unassembled WGS sequence"/>
</dbReference>
<accession>A0A268EX41</accession>
<evidence type="ECO:0000313" key="5">
    <source>
        <dbReference type="Proteomes" id="UP000435177"/>
    </source>
</evidence>
<name>A0A268EX41_9BACL</name>
<dbReference type="RefSeq" id="WP_095264764.1">
    <property type="nucleotide sequence ID" value="NZ_NPBY01000028.1"/>
</dbReference>
<reference evidence="3 4" key="1">
    <citation type="submission" date="2017-07" db="EMBL/GenBank/DDBJ databases">
        <title>Isolation and whole genome analysis of endospore-forming bacteria from heroin.</title>
        <authorList>
            <person name="Kalinowski J."/>
            <person name="Ahrens B."/>
            <person name="Al-Dilaimi A."/>
            <person name="Winkler A."/>
            <person name="Wibberg D."/>
            <person name="Schleenbecker U."/>
            <person name="Ruckert C."/>
            <person name="Wolfel R."/>
            <person name="Grass G."/>
        </authorList>
    </citation>
    <scope>NUCLEOTIDE SEQUENCE [LARGE SCALE GENOMIC DNA]</scope>
    <source>
        <strain evidence="3 4">7537-G1</strain>
    </source>
</reference>
<keyword evidence="5" id="KW-1185">Reference proteome</keyword>
<dbReference type="OrthoDB" id="2641051at2"/>
<dbReference type="EMBL" id="WOAA01000007">
    <property type="protein sequence ID" value="MUG66575.1"/>
    <property type="molecule type" value="Genomic_DNA"/>
</dbReference>
<protein>
    <submittedName>
        <fullName evidence="3">Uncharacterized protein</fullName>
    </submittedName>
</protein>
<evidence type="ECO:0000313" key="2">
    <source>
        <dbReference type="EMBL" id="MUG66575.1"/>
    </source>
</evidence>
<dbReference type="Proteomes" id="UP000435177">
    <property type="component" value="Unassembled WGS sequence"/>
</dbReference>
<gene>
    <name evidence="3" type="ORF">CHH67_08590</name>
    <name evidence="2" type="ORF">GNP94_11245</name>
</gene>
<dbReference type="AlphaFoldDB" id="A0A268EX41"/>
<feature type="region of interest" description="Disordered" evidence="1">
    <location>
        <begin position="47"/>
        <end position="67"/>
    </location>
</feature>
<reference evidence="2 5" key="2">
    <citation type="submission" date="2019-11" db="EMBL/GenBank/DDBJ databases">
        <title>Draft genome sequences of five Paenibacillus species of dairy origin.</title>
        <authorList>
            <person name="Olajide A.M."/>
            <person name="Chen S."/>
            <person name="Lapointe G."/>
        </authorList>
    </citation>
    <scope>NUCLEOTIDE SEQUENCE [LARGE SCALE GENOMIC DNA]</scope>
    <source>
        <strain evidence="2 5">3CS1</strain>
    </source>
</reference>
<dbReference type="EMBL" id="NPBY01000028">
    <property type="protein sequence ID" value="PAD77690.1"/>
    <property type="molecule type" value="Genomic_DNA"/>
</dbReference>
<evidence type="ECO:0000313" key="3">
    <source>
        <dbReference type="EMBL" id="PAD77690.1"/>
    </source>
</evidence>
<evidence type="ECO:0000256" key="1">
    <source>
        <dbReference type="SAM" id="MobiDB-lite"/>
    </source>
</evidence>
<organism evidence="3 4">
    <name type="scientific">Paenibacillus campinasensis</name>
    <dbReference type="NCBI Taxonomy" id="66347"/>
    <lineage>
        <taxon>Bacteria</taxon>
        <taxon>Bacillati</taxon>
        <taxon>Bacillota</taxon>
        <taxon>Bacilli</taxon>
        <taxon>Bacillales</taxon>
        <taxon>Paenibacillaceae</taxon>
        <taxon>Paenibacillus</taxon>
    </lineage>
</organism>
<proteinExistence type="predicted"/>